<sequence>MAKPTHHSKACQCIFNGLQLLCSLLVILVFITFITFAGFITTTYKPTRLTNLRRPETQLLHRGPVSTATMFSTTTLFCTPNGLFIGQAPGYPIHNGCPPGSRMELVDGLGCRIYRYGV</sequence>
<keyword evidence="1" id="KW-0472">Membrane</keyword>
<dbReference type="Proteomes" id="UP001457282">
    <property type="component" value="Unassembled WGS sequence"/>
</dbReference>
<keyword evidence="3" id="KW-1185">Reference proteome</keyword>
<comment type="caution">
    <text evidence="2">The sequence shown here is derived from an EMBL/GenBank/DDBJ whole genome shotgun (WGS) entry which is preliminary data.</text>
</comment>
<evidence type="ECO:0000256" key="1">
    <source>
        <dbReference type="SAM" id="Phobius"/>
    </source>
</evidence>
<name>A0AAW1YKY8_RUBAR</name>
<keyword evidence="1" id="KW-0812">Transmembrane</keyword>
<accession>A0AAW1YKY8</accession>
<gene>
    <name evidence="2" type="ORF">M0R45_004711</name>
</gene>
<evidence type="ECO:0000313" key="2">
    <source>
        <dbReference type="EMBL" id="KAK9949177.1"/>
    </source>
</evidence>
<evidence type="ECO:0000313" key="3">
    <source>
        <dbReference type="Proteomes" id="UP001457282"/>
    </source>
</evidence>
<feature type="transmembrane region" description="Helical" evidence="1">
    <location>
        <begin position="24"/>
        <end position="44"/>
    </location>
</feature>
<proteinExistence type="predicted"/>
<keyword evidence="1" id="KW-1133">Transmembrane helix</keyword>
<organism evidence="2 3">
    <name type="scientific">Rubus argutus</name>
    <name type="common">Southern blackberry</name>
    <dbReference type="NCBI Taxonomy" id="59490"/>
    <lineage>
        <taxon>Eukaryota</taxon>
        <taxon>Viridiplantae</taxon>
        <taxon>Streptophyta</taxon>
        <taxon>Embryophyta</taxon>
        <taxon>Tracheophyta</taxon>
        <taxon>Spermatophyta</taxon>
        <taxon>Magnoliopsida</taxon>
        <taxon>eudicotyledons</taxon>
        <taxon>Gunneridae</taxon>
        <taxon>Pentapetalae</taxon>
        <taxon>rosids</taxon>
        <taxon>fabids</taxon>
        <taxon>Rosales</taxon>
        <taxon>Rosaceae</taxon>
        <taxon>Rosoideae</taxon>
        <taxon>Rosoideae incertae sedis</taxon>
        <taxon>Rubus</taxon>
    </lineage>
</organism>
<protein>
    <submittedName>
        <fullName evidence="2">Uncharacterized protein</fullName>
    </submittedName>
</protein>
<reference evidence="2 3" key="1">
    <citation type="journal article" date="2023" name="G3 (Bethesda)">
        <title>A chromosome-length genome assembly and annotation of blackberry (Rubus argutus, cv. 'Hillquist').</title>
        <authorList>
            <person name="Bruna T."/>
            <person name="Aryal R."/>
            <person name="Dudchenko O."/>
            <person name="Sargent D.J."/>
            <person name="Mead D."/>
            <person name="Buti M."/>
            <person name="Cavallini A."/>
            <person name="Hytonen T."/>
            <person name="Andres J."/>
            <person name="Pham M."/>
            <person name="Weisz D."/>
            <person name="Mascagni F."/>
            <person name="Usai G."/>
            <person name="Natali L."/>
            <person name="Bassil N."/>
            <person name="Fernandez G.E."/>
            <person name="Lomsadze A."/>
            <person name="Armour M."/>
            <person name="Olukolu B."/>
            <person name="Poorten T."/>
            <person name="Britton C."/>
            <person name="Davik J."/>
            <person name="Ashrafi H."/>
            <person name="Aiden E.L."/>
            <person name="Borodovsky M."/>
            <person name="Worthington M."/>
        </authorList>
    </citation>
    <scope>NUCLEOTIDE SEQUENCE [LARGE SCALE GENOMIC DNA]</scope>
    <source>
        <strain evidence="2">PI 553951</strain>
    </source>
</reference>
<dbReference type="EMBL" id="JBEDUW010000001">
    <property type="protein sequence ID" value="KAK9949177.1"/>
    <property type="molecule type" value="Genomic_DNA"/>
</dbReference>
<dbReference type="AlphaFoldDB" id="A0AAW1YKY8"/>